<evidence type="ECO:0000313" key="2">
    <source>
        <dbReference type="Proteomes" id="UP000271256"/>
    </source>
</evidence>
<dbReference type="AlphaFoldDB" id="A0A494X328"/>
<comment type="caution">
    <text evidence="1">The sequence shown here is derived from an EMBL/GenBank/DDBJ whole genome shotgun (WGS) entry which is preliminary data.</text>
</comment>
<evidence type="ECO:0000313" key="1">
    <source>
        <dbReference type="EMBL" id="RKO67254.1"/>
    </source>
</evidence>
<dbReference type="InterPro" id="IPR014997">
    <property type="entry name" value="DUF1847"/>
</dbReference>
<dbReference type="Proteomes" id="UP000271256">
    <property type="component" value="Unassembled WGS sequence"/>
</dbReference>
<dbReference type="EMBL" id="RBWE01000001">
    <property type="protein sequence ID" value="RKO67254.1"/>
    <property type="molecule type" value="Genomic_DNA"/>
</dbReference>
<keyword evidence="2" id="KW-1185">Reference proteome</keyword>
<gene>
    <name evidence="1" type="ORF">D7024_09995</name>
</gene>
<organism evidence="1 2">
    <name type="scientific">Desulfofundulus salinus</name>
    <dbReference type="NCBI Taxonomy" id="2419843"/>
    <lineage>
        <taxon>Bacteria</taxon>
        <taxon>Bacillati</taxon>
        <taxon>Bacillota</taxon>
        <taxon>Clostridia</taxon>
        <taxon>Eubacteriales</taxon>
        <taxon>Peptococcaceae</taxon>
        <taxon>Desulfofundulus</taxon>
    </lineage>
</organism>
<dbReference type="OrthoDB" id="9795204at2"/>
<dbReference type="Pfam" id="PF08901">
    <property type="entry name" value="DUF1847"/>
    <property type="match status" value="1"/>
</dbReference>
<proteinExistence type="predicted"/>
<protein>
    <submittedName>
        <fullName evidence="1">DUF1847 domain-containing protein</fullName>
    </submittedName>
</protein>
<accession>A0A494X328</accession>
<reference evidence="1 2" key="1">
    <citation type="submission" date="2018-10" db="EMBL/GenBank/DDBJ databases">
        <authorList>
            <person name="Grouzdev D.S."/>
            <person name="Krutkina M.S."/>
            <person name="Tourova T.P."/>
            <person name="Nazina T.N."/>
        </authorList>
    </citation>
    <scope>NUCLEOTIDE SEQUENCE [LARGE SCALE GENOMIC DNA]</scope>
    <source>
        <strain evidence="1 2">435</strain>
    </source>
</reference>
<sequence length="213" mass="23410">MMSRCAECGIYACYTGQTGKIPEHCPMKSEGSVLEEARKEYQGPGVFNLALNSALTESAGYRKWTRLEEIIQFSRMAGFTRLGLAFCVGLRKEAAEVAKIFKQAGFVVESVMCKTGSTPKEFLGIRDEQKVRPGQFEPMCNPIAQAHILNRAGTELNVLLGLCVGHDSLFIKYSAAPVTVLAVKDRVLAHNPLGAVYAAHYYTPKLVAYKKPD</sequence>
<name>A0A494X328_9FIRM</name>